<dbReference type="PANTHER" id="PTHR34310:SF5">
    <property type="entry name" value="DUF427 DOMAIN PROTEIN (AFU_ORTHOLOGUE AFUA_3G02220)"/>
    <property type="match status" value="1"/>
</dbReference>
<protein>
    <submittedName>
        <fullName evidence="2">Uncharacterized protein (DUF427 family)</fullName>
    </submittedName>
</protein>
<reference evidence="2 3" key="1">
    <citation type="submission" date="2020-08" db="EMBL/GenBank/DDBJ databases">
        <title>Genomic Encyclopedia of Type Strains, Phase IV (KMG-IV): sequencing the most valuable type-strain genomes for metagenomic binning, comparative biology and taxonomic classification.</title>
        <authorList>
            <person name="Goeker M."/>
        </authorList>
    </citation>
    <scope>NUCLEOTIDE SEQUENCE [LARGE SCALE GENOMIC DNA]</scope>
    <source>
        <strain evidence="2 3">DSM 24194</strain>
    </source>
</reference>
<dbReference type="AlphaFoldDB" id="A0A839Z6M3"/>
<dbReference type="Pfam" id="PF04248">
    <property type="entry name" value="NTP_transf_9"/>
    <property type="match status" value="1"/>
</dbReference>
<proteinExistence type="predicted"/>
<dbReference type="Proteomes" id="UP000578569">
    <property type="component" value="Unassembled WGS sequence"/>
</dbReference>
<feature type="domain" description="DUF427" evidence="1">
    <location>
        <begin position="2"/>
        <end position="88"/>
    </location>
</feature>
<accession>A0A839Z6M3</accession>
<dbReference type="PANTHER" id="PTHR34310">
    <property type="entry name" value="DUF427 DOMAIN PROTEIN (AFU_ORTHOLOGUE AFUA_3G02220)"/>
    <property type="match status" value="1"/>
</dbReference>
<dbReference type="InterPro" id="IPR007361">
    <property type="entry name" value="DUF427"/>
</dbReference>
<evidence type="ECO:0000259" key="1">
    <source>
        <dbReference type="Pfam" id="PF04248"/>
    </source>
</evidence>
<dbReference type="Gene3D" id="2.170.150.40">
    <property type="entry name" value="Domain of unknown function (DUF427)"/>
    <property type="match status" value="1"/>
</dbReference>
<organism evidence="2 3">
    <name type="scientific">Sphingomicrobium lutaoense</name>
    <dbReference type="NCBI Taxonomy" id="515949"/>
    <lineage>
        <taxon>Bacteria</taxon>
        <taxon>Pseudomonadati</taxon>
        <taxon>Pseudomonadota</taxon>
        <taxon>Alphaproteobacteria</taxon>
        <taxon>Sphingomonadales</taxon>
        <taxon>Sphingomonadaceae</taxon>
        <taxon>Sphingomicrobium</taxon>
    </lineage>
</organism>
<dbReference type="InterPro" id="IPR038694">
    <property type="entry name" value="DUF427_sf"/>
</dbReference>
<sequence>MVKAMWNGEVIAESDDTVVVEDNHYFPRDSVKMDRLVPSEHTSHCPWKGEASYYSIKAGGVTNADAAWTYKEPKEAASEIKDRIAFWNGVEVS</sequence>
<gene>
    <name evidence="2" type="ORF">FHS50_001407</name>
</gene>
<name>A0A839Z6M3_9SPHN</name>
<dbReference type="RefSeq" id="WP_183933646.1">
    <property type="nucleotide sequence ID" value="NZ_JACICF010000001.1"/>
</dbReference>
<evidence type="ECO:0000313" key="3">
    <source>
        <dbReference type="Proteomes" id="UP000578569"/>
    </source>
</evidence>
<comment type="caution">
    <text evidence="2">The sequence shown here is derived from an EMBL/GenBank/DDBJ whole genome shotgun (WGS) entry which is preliminary data.</text>
</comment>
<keyword evidence="3" id="KW-1185">Reference proteome</keyword>
<dbReference type="EMBL" id="JACICF010000001">
    <property type="protein sequence ID" value="MBB3764384.1"/>
    <property type="molecule type" value="Genomic_DNA"/>
</dbReference>
<evidence type="ECO:0000313" key="2">
    <source>
        <dbReference type="EMBL" id="MBB3764384.1"/>
    </source>
</evidence>